<dbReference type="EMBL" id="BFEA01000017">
    <property type="protein sequence ID" value="GBG61139.1"/>
    <property type="molecule type" value="Genomic_DNA"/>
</dbReference>
<evidence type="ECO:0000256" key="2">
    <source>
        <dbReference type="ARBA" id="ARBA00022741"/>
    </source>
</evidence>
<dbReference type="InterPro" id="IPR003593">
    <property type="entry name" value="AAA+_ATPase"/>
</dbReference>
<feature type="compositionally biased region" description="Polar residues" evidence="6">
    <location>
        <begin position="261"/>
        <end position="279"/>
    </location>
</feature>
<dbReference type="GO" id="GO:0016887">
    <property type="term" value="F:ATP hydrolysis activity"/>
    <property type="evidence" value="ECO:0007669"/>
    <property type="project" value="InterPro"/>
</dbReference>
<keyword evidence="5" id="KW-0496">Mitochondrion</keyword>
<dbReference type="PROSITE" id="PS00674">
    <property type="entry name" value="AAA"/>
    <property type="match status" value="1"/>
</dbReference>
<dbReference type="Proteomes" id="UP000265515">
    <property type="component" value="Unassembled WGS sequence"/>
</dbReference>
<evidence type="ECO:0000256" key="6">
    <source>
        <dbReference type="SAM" id="MobiDB-lite"/>
    </source>
</evidence>
<evidence type="ECO:0000256" key="3">
    <source>
        <dbReference type="ARBA" id="ARBA00022787"/>
    </source>
</evidence>
<comment type="caution">
    <text evidence="9">The sequence shown here is derived from an EMBL/GenBank/DDBJ whole genome shotgun (WGS) entry which is preliminary data.</text>
</comment>
<dbReference type="Gramene" id="GBG61139">
    <property type="protein sequence ID" value="GBG61139"/>
    <property type="gene ID" value="CBR_g19216"/>
</dbReference>
<dbReference type="OMA" id="CTLRRIT"/>
<evidence type="ECO:0000256" key="5">
    <source>
        <dbReference type="ARBA" id="ARBA00023128"/>
    </source>
</evidence>
<feature type="region of interest" description="Disordered" evidence="6">
    <location>
        <begin position="883"/>
        <end position="903"/>
    </location>
</feature>
<evidence type="ECO:0000313" key="9">
    <source>
        <dbReference type="EMBL" id="GBG61139.1"/>
    </source>
</evidence>
<dbReference type="SMART" id="SM00382">
    <property type="entry name" value="AAA"/>
    <property type="match status" value="1"/>
</dbReference>
<evidence type="ECO:0000259" key="8">
    <source>
        <dbReference type="SMART" id="SM00382"/>
    </source>
</evidence>
<dbReference type="Gene3D" id="3.40.50.300">
    <property type="entry name" value="P-loop containing nucleotide triphosphate hydrolases"/>
    <property type="match status" value="1"/>
</dbReference>
<feature type="domain" description="AAA+ ATPase" evidence="8">
    <location>
        <begin position="686"/>
        <end position="823"/>
    </location>
</feature>
<keyword evidence="7" id="KW-0732">Signal</keyword>
<dbReference type="InterPro" id="IPR056653">
    <property type="entry name" value="DUF7751"/>
</dbReference>
<name>A0A388JTJ5_CHABU</name>
<feature type="signal peptide" evidence="7">
    <location>
        <begin position="1"/>
        <end position="21"/>
    </location>
</feature>
<feature type="compositionally biased region" description="Basic residues" evidence="6">
    <location>
        <begin position="44"/>
        <end position="59"/>
    </location>
</feature>
<sequence>MDKAFLLVLAVAAGLAAGTAAGLAASAFPYALGTAIMTYRSKRKKGESRELKHRHKGEKLKKSSPGSLSKEGIAYREELRRRVIDWKDIDVTFDDFPYFLSESFKELLIDSAYIILKKPDYLKYTTDLGTLSPRILLVGPSGTEIFQEMSVRALAGFLESNLLIFDSTAITLDVCNNLELSETASFQEQEESVVEKPSSVEGHSLPSGNSLMDVKEAASMTRPEIRSNRDTARHSPSMKLPQMDDADGVSSLTHCEHHQQTTRSKGTSSPGKTQHSSPQVVVGPPKRSLKKGDRVKYVGNGGLSGSSSAFSGPSSEVMDGLRSSSAFSRGPQMGSKGRVMMVVEENRSKVGVRFDKPVCGGHSLADLCEEGHGFFCNVSDLRLEGSANEDADKVIAEALLEVVMSEAAKGPLILYIRNVEKLFVGNFDRYVKLERLEKNQARVVVFGSHTSESRKDKSSSSMSSRVGSSLSTLFDLTFLDHFGSRLDDPKGELSKTTKFLYKLFPTRISVQPPQDERALEEWNKKLEKDTEILRAEHNRQRIRLVLSHIAVPNEELESLCIDSHLLTVDTAEKAVGLAASRYLRTSSEALERNGKLVIDGASLQQTVRLLQDTQKGVASSRKGLKDIVPDNEFEKLLLAEVIPPYEIGVNFEHIGALENVKETLRELVMLPLQRPELFAKGQLTKPCRGLLLFGPPGTGKTMLAKAVATEAGANFINISMSTIASKWFGEAEKYVKAVFTLASKIAPCVIFIDEVDSMLGRRGKDNEHAAMRKIKNEFMSSWDGLRTRENERILVLAATNRPFDLDEAVIRRFPRRLLVDVPDAENRAKILKVILAEEELEEGFNIEELAAATDGYTGSDLKNLCTTAAYRRIREILENEKKERVKAEAEGRPPPARQPGSTPFIRSLTMEDMKQAMEKVRSSVSTDGSFALELQQWNEQYGEEERGGRLFAAVSSVRRKASSLKARPGEEGGSRLFAAVSSVHSKASSLKARRGEEERGGRLFVGERKQYHMVEEAPCQTHKDKGVAKVSSVRSNVPLLSTPGKEGKGQQWLLHRALCLPPALSPLIGLDWWWWWCSVECELEASCCSLKRGTLDIGSCRRLFAMIF</sequence>
<reference evidence="9 10" key="1">
    <citation type="journal article" date="2018" name="Cell">
        <title>The Chara Genome: Secondary Complexity and Implications for Plant Terrestrialization.</title>
        <authorList>
            <person name="Nishiyama T."/>
            <person name="Sakayama H."/>
            <person name="Vries J.D."/>
            <person name="Buschmann H."/>
            <person name="Saint-Marcoux D."/>
            <person name="Ullrich K.K."/>
            <person name="Haas F.B."/>
            <person name="Vanderstraeten L."/>
            <person name="Becker D."/>
            <person name="Lang D."/>
            <person name="Vosolsobe S."/>
            <person name="Rombauts S."/>
            <person name="Wilhelmsson P.K.I."/>
            <person name="Janitza P."/>
            <person name="Kern R."/>
            <person name="Heyl A."/>
            <person name="Rumpler F."/>
            <person name="Villalobos L.I.A.C."/>
            <person name="Clay J.M."/>
            <person name="Skokan R."/>
            <person name="Toyoda A."/>
            <person name="Suzuki Y."/>
            <person name="Kagoshima H."/>
            <person name="Schijlen E."/>
            <person name="Tajeshwar N."/>
            <person name="Catarino B."/>
            <person name="Hetherington A.J."/>
            <person name="Saltykova A."/>
            <person name="Bonnot C."/>
            <person name="Breuninger H."/>
            <person name="Symeonidi A."/>
            <person name="Radhakrishnan G.V."/>
            <person name="Van Nieuwerburgh F."/>
            <person name="Deforce D."/>
            <person name="Chang C."/>
            <person name="Karol K.G."/>
            <person name="Hedrich R."/>
            <person name="Ulvskov P."/>
            <person name="Glockner G."/>
            <person name="Delwiche C.F."/>
            <person name="Petrasek J."/>
            <person name="Van de Peer Y."/>
            <person name="Friml J."/>
            <person name="Beilby M."/>
            <person name="Dolan L."/>
            <person name="Kohara Y."/>
            <person name="Sugano S."/>
            <person name="Fujiyama A."/>
            <person name="Delaux P.-M."/>
            <person name="Quint M."/>
            <person name="TheiBen G."/>
            <person name="Hagemann M."/>
            <person name="Harholt J."/>
            <person name="Dunand C."/>
            <person name="Zachgo S."/>
            <person name="Langdale J."/>
            <person name="Maumus F."/>
            <person name="Straeten D.V.D."/>
            <person name="Gould S.B."/>
            <person name="Rensing S.A."/>
        </authorList>
    </citation>
    <scope>NUCLEOTIDE SEQUENCE [LARGE SCALE GENOMIC DNA]</scope>
    <source>
        <strain evidence="9 10">S276</strain>
    </source>
</reference>
<feature type="compositionally biased region" description="Basic and acidic residues" evidence="6">
    <location>
        <begin position="223"/>
        <end position="233"/>
    </location>
</feature>
<feature type="chain" id="PRO_5017282638" description="AAA+ ATPase domain-containing protein" evidence="7">
    <location>
        <begin position="22"/>
        <end position="1108"/>
    </location>
</feature>
<keyword evidence="3" id="KW-0472">Membrane</keyword>
<feature type="compositionally biased region" description="Low complexity" evidence="6">
    <location>
        <begin position="305"/>
        <end position="315"/>
    </location>
</feature>
<dbReference type="InterPro" id="IPR003960">
    <property type="entry name" value="ATPase_AAA_CS"/>
</dbReference>
<dbReference type="Pfam" id="PF00004">
    <property type="entry name" value="AAA"/>
    <property type="match status" value="1"/>
</dbReference>
<evidence type="ECO:0000256" key="4">
    <source>
        <dbReference type="ARBA" id="ARBA00022840"/>
    </source>
</evidence>
<keyword evidence="3" id="KW-1000">Mitochondrion outer membrane</keyword>
<dbReference type="InterPro" id="IPR003959">
    <property type="entry name" value="ATPase_AAA_core"/>
</dbReference>
<dbReference type="InterPro" id="IPR041569">
    <property type="entry name" value="AAA_lid_3"/>
</dbReference>
<proteinExistence type="predicted"/>
<gene>
    <name evidence="9" type="ORF">CBR_g19216</name>
</gene>
<dbReference type="FunFam" id="3.40.50.300:FF:000416">
    <property type="entry name" value="p-loop nucleoside triphosphate hydrolase superfamily protein"/>
    <property type="match status" value="1"/>
</dbReference>
<comment type="subcellular location">
    <subcellularLocation>
        <location evidence="1">Mitochondrion outer membrane</location>
        <topology evidence="1">Single-pass membrane protein</topology>
    </subcellularLocation>
</comment>
<dbReference type="GO" id="GO:0005741">
    <property type="term" value="C:mitochondrial outer membrane"/>
    <property type="evidence" value="ECO:0007669"/>
    <property type="project" value="UniProtKB-SubCell"/>
</dbReference>
<evidence type="ECO:0000256" key="1">
    <source>
        <dbReference type="ARBA" id="ARBA00004572"/>
    </source>
</evidence>
<dbReference type="InterPro" id="IPR027417">
    <property type="entry name" value="P-loop_NTPase"/>
</dbReference>
<dbReference type="PANTHER" id="PTHR45644">
    <property type="entry name" value="AAA ATPASE, PUTATIVE (AFU_ORTHOLOGUE AFUA_2G12920)-RELATED-RELATED"/>
    <property type="match status" value="1"/>
</dbReference>
<dbReference type="Pfam" id="PF24933">
    <property type="entry name" value="DUF7751"/>
    <property type="match status" value="1"/>
</dbReference>
<dbReference type="OrthoDB" id="10254455at2759"/>
<dbReference type="PANTHER" id="PTHR45644:SF67">
    <property type="entry name" value="AAA+ ATPASE DOMAIN-CONTAINING PROTEIN"/>
    <property type="match status" value="1"/>
</dbReference>
<dbReference type="SUPFAM" id="SSF52540">
    <property type="entry name" value="P-loop containing nucleoside triphosphate hydrolases"/>
    <property type="match status" value="1"/>
</dbReference>
<dbReference type="Gene3D" id="1.10.8.60">
    <property type="match status" value="1"/>
</dbReference>
<evidence type="ECO:0000256" key="7">
    <source>
        <dbReference type="SAM" id="SignalP"/>
    </source>
</evidence>
<dbReference type="Pfam" id="PF17862">
    <property type="entry name" value="AAA_lid_3"/>
    <property type="match status" value="1"/>
</dbReference>
<keyword evidence="10" id="KW-1185">Reference proteome</keyword>
<dbReference type="AlphaFoldDB" id="A0A388JTJ5"/>
<dbReference type="STRING" id="69332.A0A388JTJ5"/>
<organism evidence="9 10">
    <name type="scientific">Chara braunii</name>
    <name type="common">Braun's stonewort</name>
    <dbReference type="NCBI Taxonomy" id="69332"/>
    <lineage>
        <taxon>Eukaryota</taxon>
        <taxon>Viridiplantae</taxon>
        <taxon>Streptophyta</taxon>
        <taxon>Charophyceae</taxon>
        <taxon>Charales</taxon>
        <taxon>Characeae</taxon>
        <taxon>Chara</taxon>
    </lineage>
</organism>
<protein>
    <recommendedName>
        <fullName evidence="8">AAA+ ATPase domain-containing protein</fullName>
    </recommendedName>
</protein>
<evidence type="ECO:0000313" key="10">
    <source>
        <dbReference type="Proteomes" id="UP000265515"/>
    </source>
</evidence>
<feature type="region of interest" description="Disordered" evidence="6">
    <location>
        <begin position="186"/>
        <end position="333"/>
    </location>
</feature>
<keyword evidence="2" id="KW-0547">Nucleotide-binding</keyword>
<dbReference type="GO" id="GO:0005524">
    <property type="term" value="F:ATP binding"/>
    <property type="evidence" value="ECO:0007669"/>
    <property type="project" value="UniProtKB-KW"/>
</dbReference>
<feature type="region of interest" description="Disordered" evidence="6">
    <location>
        <begin position="44"/>
        <end position="68"/>
    </location>
</feature>
<dbReference type="InterPro" id="IPR051701">
    <property type="entry name" value="Mito_OM_Translocase_MSP1"/>
</dbReference>
<accession>A0A388JTJ5</accession>
<keyword evidence="4" id="KW-0067">ATP-binding</keyword>